<feature type="region of interest" description="Disordered" evidence="1">
    <location>
        <begin position="61"/>
        <end position="101"/>
    </location>
</feature>
<keyword evidence="4" id="KW-1185">Reference proteome</keyword>
<feature type="transmembrane region" description="Helical" evidence="2">
    <location>
        <begin position="199"/>
        <end position="218"/>
    </location>
</feature>
<gene>
    <name evidence="3" type="ORF">KUTeg_024969</name>
</gene>
<proteinExistence type="predicted"/>
<feature type="transmembrane region" description="Helical" evidence="2">
    <location>
        <begin position="160"/>
        <end position="179"/>
    </location>
</feature>
<keyword evidence="2" id="KW-1133">Transmembrane helix</keyword>
<dbReference type="PANTHER" id="PTHR37919">
    <property type="entry name" value="PROTEIN CBG05606"/>
    <property type="match status" value="1"/>
</dbReference>
<feature type="transmembrane region" description="Helical" evidence="2">
    <location>
        <begin position="135"/>
        <end position="153"/>
    </location>
</feature>
<evidence type="ECO:0000256" key="1">
    <source>
        <dbReference type="SAM" id="MobiDB-lite"/>
    </source>
</evidence>
<keyword evidence="2" id="KW-0812">Transmembrane</keyword>
<keyword evidence="2" id="KW-0472">Membrane</keyword>
<dbReference type="Proteomes" id="UP001217089">
    <property type="component" value="Unassembled WGS sequence"/>
</dbReference>
<dbReference type="PANTHER" id="PTHR37919:SF2">
    <property type="entry name" value="EXPERA DOMAIN-CONTAINING PROTEIN"/>
    <property type="match status" value="1"/>
</dbReference>
<evidence type="ECO:0000313" key="4">
    <source>
        <dbReference type="Proteomes" id="UP001217089"/>
    </source>
</evidence>
<evidence type="ECO:0000313" key="3">
    <source>
        <dbReference type="EMBL" id="KAJ8298438.1"/>
    </source>
</evidence>
<comment type="caution">
    <text evidence="3">The sequence shown here is derived from an EMBL/GenBank/DDBJ whole genome shotgun (WGS) entry which is preliminary data.</text>
</comment>
<organism evidence="3 4">
    <name type="scientific">Tegillarca granosa</name>
    <name type="common">Malaysian cockle</name>
    <name type="synonym">Anadara granosa</name>
    <dbReference type="NCBI Taxonomy" id="220873"/>
    <lineage>
        <taxon>Eukaryota</taxon>
        <taxon>Metazoa</taxon>
        <taxon>Spiralia</taxon>
        <taxon>Lophotrochozoa</taxon>
        <taxon>Mollusca</taxon>
        <taxon>Bivalvia</taxon>
        <taxon>Autobranchia</taxon>
        <taxon>Pteriomorphia</taxon>
        <taxon>Arcoida</taxon>
        <taxon>Arcoidea</taxon>
        <taxon>Arcidae</taxon>
        <taxon>Tegillarca</taxon>
    </lineage>
</organism>
<accession>A0ABQ9E551</accession>
<feature type="compositionally biased region" description="Acidic residues" evidence="1">
    <location>
        <begin position="62"/>
        <end position="101"/>
    </location>
</feature>
<reference evidence="3 4" key="1">
    <citation type="submission" date="2022-12" db="EMBL/GenBank/DDBJ databases">
        <title>Chromosome-level genome of Tegillarca granosa.</title>
        <authorList>
            <person name="Kim J."/>
        </authorList>
    </citation>
    <scope>NUCLEOTIDE SEQUENCE [LARGE SCALE GENOMIC DNA]</scope>
    <source>
        <strain evidence="3">Teg-2019</strain>
        <tissue evidence="3">Adductor muscle</tissue>
    </source>
</reference>
<dbReference type="EMBL" id="JARBDR010000923">
    <property type="protein sequence ID" value="KAJ8298438.1"/>
    <property type="molecule type" value="Genomic_DNA"/>
</dbReference>
<evidence type="ECO:0000256" key="2">
    <source>
        <dbReference type="SAM" id="Phobius"/>
    </source>
</evidence>
<name>A0ABQ9E551_TEGGR</name>
<feature type="transmembrane region" description="Helical" evidence="2">
    <location>
        <begin position="43"/>
        <end position="61"/>
    </location>
</feature>
<feature type="transmembrane region" description="Helical" evidence="2">
    <location>
        <begin position="12"/>
        <end position="31"/>
    </location>
</feature>
<sequence>MGYDNKLPGWILTWFYVTAVICTWDASFIMCRPHSLPGGSLAYIWYFLVHVGGVVLVHDGGGDDDDDDDDYDGDDYDGGDDDDDDDGDDDDDDGDDESDDDTDVVVGVFCCYKYYVVVDQRYNDVTDAFVFAQSLLNYVEVLFNVITIGMHYWNARHTRMLAFTVTVMTFWKTVLYFLMFTEFCGAGHYRVGITLMQEIFIFAIPNGVWILVPFLALIKLWSMLVNPTVQVEEKNGFTGYNQHAYVPVQGKKHI</sequence>
<protein>
    <submittedName>
        <fullName evidence="3">Uncharacterized protein</fullName>
    </submittedName>
</protein>